<organism evidence="1 2">
    <name type="scientific">Rattus norvegicus</name>
    <name type="common">Rat</name>
    <dbReference type="NCBI Taxonomy" id="10116"/>
    <lineage>
        <taxon>Eukaryota</taxon>
        <taxon>Metazoa</taxon>
        <taxon>Chordata</taxon>
        <taxon>Craniata</taxon>
        <taxon>Vertebrata</taxon>
        <taxon>Euteleostomi</taxon>
        <taxon>Mammalia</taxon>
        <taxon>Eutheria</taxon>
        <taxon>Euarchontoglires</taxon>
        <taxon>Glires</taxon>
        <taxon>Rodentia</taxon>
        <taxon>Myomorpha</taxon>
        <taxon>Muroidea</taxon>
        <taxon>Muridae</taxon>
        <taxon>Murinae</taxon>
        <taxon>Rattus</taxon>
    </lineage>
</organism>
<evidence type="ECO:0000313" key="1">
    <source>
        <dbReference type="EMBL" id="EDL81038.1"/>
    </source>
</evidence>
<feature type="non-terminal residue" evidence="1">
    <location>
        <position position="27"/>
    </location>
</feature>
<reference evidence="2" key="1">
    <citation type="submission" date="2005-09" db="EMBL/GenBank/DDBJ databases">
        <authorList>
            <person name="Mural R.J."/>
            <person name="Li P.W."/>
            <person name="Adams M.D."/>
            <person name="Amanatides P.G."/>
            <person name="Baden-Tillson H."/>
            <person name="Barnstead M."/>
            <person name="Chin S.H."/>
            <person name="Dew I."/>
            <person name="Evans C.A."/>
            <person name="Ferriera S."/>
            <person name="Flanigan M."/>
            <person name="Fosler C."/>
            <person name="Glodek A."/>
            <person name="Gu Z."/>
            <person name="Holt R.A."/>
            <person name="Jennings D."/>
            <person name="Kraft C.L."/>
            <person name="Lu F."/>
            <person name="Nguyen T."/>
            <person name="Nusskern D.R."/>
            <person name="Pfannkoch C.M."/>
            <person name="Sitter C."/>
            <person name="Sutton G.G."/>
            <person name="Venter J.C."/>
            <person name="Wang Z."/>
            <person name="Woodage T."/>
            <person name="Zheng X.H."/>
            <person name="Zhong F."/>
        </authorList>
    </citation>
    <scope>NUCLEOTIDE SEQUENCE [LARGE SCALE GENOMIC DNA]</scope>
    <source>
        <strain>BN</strain>
        <strain evidence="2">Sprague-Dawley</strain>
    </source>
</reference>
<protein>
    <submittedName>
        <fullName evidence="1">RCG31463</fullName>
    </submittedName>
</protein>
<dbReference type="Proteomes" id="UP000234681">
    <property type="component" value="Chromosome 5"/>
</dbReference>
<dbReference type="AlphaFoldDB" id="A6ITY7"/>
<sequence>MAAATLVATETNVYVCIYADCFYQILF</sequence>
<accession>A6ITY7</accession>
<proteinExistence type="predicted"/>
<evidence type="ECO:0000313" key="2">
    <source>
        <dbReference type="Proteomes" id="UP000234681"/>
    </source>
</evidence>
<dbReference type="EMBL" id="CH473968">
    <property type="protein sequence ID" value="EDL81038.1"/>
    <property type="molecule type" value="Genomic_DNA"/>
</dbReference>
<name>A6ITY7_RAT</name>
<gene>
    <name evidence="1" type="ORF">rCG_31463</name>
</gene>